<dbReference type="PANTHER" id="PTHR23026">
    <property type="entry name" value="NADPH NITROREDUCTASE"/>
    <property type="match status" value="1"/>
</dbReference>
<evidence type="ECO:0000313" key="6">
    <source>
        <dbReference type="EMBL" id="RHY84726.1"/>
    </source>
</evidence>
<comment type="caution">
    <text evidence="6">The sequence shown here is derived from an EMBL/GenBank/DDBJ whole genome shotgun (WGS) entry which is preliminary data.</text>
</comment>
<accession>A0A3R6XKJ1</accession>
<evidence type="ECO:0000313" key="7">
    <source>
        <dbReference type="Proteomes" id="UP000285712"/>
    </source>
</evidence>
<dbReference type="InterPro" id="IPR050627">
    <property type="entry name" value="Nitroreductase/BluB"/>
</dbReference>
<dbReference type="InterPro" id="IPR029479">
    <property type="entry name" value="Nitroreductase"/>
</dbReference>
<evidence type="ECO:0000256" key="4">
    <source>
        <dbReference type="ARBA" id="ARBA00023002"/>
    </source>
</evidence>
<protein>
    <recommendedName>
        <fullName evidence="5">Nitroreductase domain-containing protein</fullName>
    </recommendedName>
</protein>
<feature type="domain" description="Nitroreductase" evidence="5">
    <location>
        <begin position="94"/>
        <end position="267"/>
    </location>
</feature>
<dbReference type="CDD" id="cd02144">
    <property type="entry name" value="iodotyrosine_dehalogenase"/>
    <property type="match status" value="1"/>
</dbReference>
<evidence type="ECO:0000256" key="3">
    <source>
        <dbReference type="ARBA" id="ARBA00022643"/>
    </source>
</evidence>
<dbReference type="Pfam" id="PF00881">
    <property type="entry name" value="Nitroreductase"/>
    <property type="match status" value="1"/>
</dbReference>
<dbReference type="VEuPathDB" id="FungiDB:H257_16298"/>
<dbReference type="InterPro" id="IPR000415">
    <property type="entry name" value="Nitroreductase-like"/>
</dbReference>
<evidence type="ECO:0000259" key="5">
    <source>
        <dbReference type="Pfam" id="PF00881"/>
    </source>
</evidence>
<evidence type="ECO:0000256" key="2">
    <source>
        <dbReference type="ARBA" id="ARBA00022630"/>
    </source>
</evidence>
<dbReference type="Proteomes" id="UP000285712">
    <property type="component" value="Unassembled WGS sequence"/>
</dbReference>
<sequence length="293" mass="32282">MSSSSSSSSSFSIGAVVASAVAGASLGALASTYLRPAKTVRKDLIPFLSSQGKAVVTSKANASDHDHAHVDYHFERISHEDARERSKAFAEFLTMRRSLRFYSNEDVPLDIIENCIEAAGTAPSGAHTQPWYFCVVKTAALKEQIRQAVEIEEEVNYQRRMNKVWVGECNILVSALPDAYIKPYLTEAPYIIVVMKRSHDVDPDGTRKEVYYPEQSCGIASGLLITALHNANLATLTSTPMGAESKIRTILGRPANEKVYLLMPVGYPAADGTVPYRTDAELRKPMKDIYQLY</sequence>
<dbReference type="PANTHER" id="PTHR23026:SF90">
    <property type="entry name" value="IODOTYROSINE DEIODINASE 1"/>
    <property type="match status" value="1"/>
</dbReference>
<evidence type="ECO:0000256" key="1">
    <source>
        <dbReference type="ARBA" id="ARBA00007118"/>
    </source>
</evidence>
<keyword evidence="2" id="KW-0285">Flavoprotein</keyword>
<organism evidence="6 7">
    <name type="scientific">Aphanomyces astaci</name>
    <name type="common">Crayfish plague agent</name>
    <dbReference type="NCBI Taxonomy" id="112090"/>
    <lineage>
        <taxon>Eukaryota</taxon>
        <taxon>Sar</taxon>
        <taxon>Stramenopiles</taxon>
        <taxon>Oomycota</taxon>
        <taxon>Saprolegniomycetes</taxon>
        <taxon>Saprolegniales</taxon>
        <taxon>Verrucalvaceae</taxon>
        <taxon>Aphanomyces</taxon>
    </lineage>
</organism>
<dbReference type="Gene3D" id="3.40.109.10">
    <property type="entry name" value="NADH Oxidase"/>
    <property type="match status" value="1"/>
</dbReference>
<dbReference type="SUPFAM" id="SSF55469">
    <property type="entry name" value="FMN-dependent nitroreductase-like"/>
    <property type="match status" value="1"/>
</dbReference>
<proteinExistence type="inferred from homology"/>
<gene>
    <name evidence="6" type="ORF">DYB35_014130</name>
</gene>
<comment type="similarity">
    <text evidence="1">Belongs to the nitroreductase family.</text>
</comment>
<dbReference type="AlphaFoldDB" id="A0A3R6XKJ1"/>
<keyword evidence="4" id="KW-0560">Oxidoreductase</keyword>
<reference evidence="6 7" key="1">
    <citation type="submission" date="2018-08" db="EMBL/GenBank/DDBJ databases">
        <title>Aphanomyces genome sequencing and annotation.</title>
        <authorList>
            <person name="Minardi D."/>
            <person name="Oidtmann B."/>
            <person name="Van Der Giezen M."/>
            <person name="Studholme D.J."/>
        </authorList>
    </citation>
    <scope>NUCLEOTIDE SEQUENCE [LARGE SCALE GENOMIC DNA]</scope>
    <source>
        <strain evidence="6 7">Sv</strain>
    </source>
</reference>
<name>A0A3R6XKJ1_APHAT</name>
<dbReference type="GO" id="GO:0016491">
    <property type="term" value="F:oxidoreductase activity"/>
    <property type="evidence" value="ECO:0007669"/>
    <property type="project" value="UniProtKB-KW"/>
</dbReference>
<keyword evidence="3" id="KW-0288">FMN</keyword>
<dbReference type="EMBL" id="QUTG01005979">
    <property type="protein sequence ID" value="RHY84726.1"/>
    <property type="molecule type" value="Genomic_DNA"/>
</dbReference>